<dbReference type="AlphaFoldDB" id="A0AAV7GYR7"/>
<organism evidence="1 2">
    <name type="scientific">Dendrobium chrysotoxum</name>
    <name type="common">Orchid</name>
    <dbReference type="NCBI Taxonomy" id="161865"/>
    <lineage>
        <taxon>Eukaryota</taxon>
        <taxon>Viridiplantae</taxon>
        <taxon>Streptophyta</taxon>
        <taxon>Embryophyta</taxon>
        <taxon>Tracheophyta</taxon>
        <taxon>Spermatophyta</taxon>
        <taxon>Magnoliopsida</taxon>
        <taxon>Liliopsida</taxon>
        <taxon>Asparagales</taxon>
        <taxon>Orchidaceae</taxon>
        <taxon>Epidendroideae</taxon>
        <taxon>Malaxideae</taxon>
        <taxon>Dendrobiinae</taxon>
        <taxon>Dendrobium</taxon>
    </lineage>
</organism>
<evidence type="ECO:0000313" key="1">
    <source>
        <dbReference type="EMBL" id="KAH0460712.1"/>
    </source>
</evidence>
<sequence>MKYQKLDTKMGCHAIIRFIVDEDGIQKQAARFYSRKLYLFFEKEFLHGMGGMSIEHASSDSSNFSLGAQRIRISRPLGLFILIQKKVAFNALLDIMNIPEKNLLMQCSIRAMKDIYASRMFIGTEKTYEAGS</sequence>
<proteinExistence type="predicted"/>
<name>A0AAV7GYR7_DENCH</name>
<protein>
    <submittedName>
        <fullName evidence="1">Uncharacterized protein</fullName>
    </submittedName>
</protein>
<gene>
    <name evidence="1" type="ORF">IEQ34_011375</name>
</gene>
<reference evidence="1 2" key="1">
    <citation type="journal article" date="2021" name="Hortic Res">
        <title>Chromosome-scale assembly of the Dendrobium chrysotoxum genome enhances the understanding of orchid evolution.</title>
        <authorList>
            <person name="Zhang Y."/>
            <person name="Zhang G.Q."/>
            <person name="Zhang D."/>
            <person name="Liu X.D."/>
            <person name="Xu X.Y."/>
            <person name="Sun W.H."/>
            <person name="Yu X."/>
            <person name="Zhu X."/>
            <person name="Wang Z.W."/>
            <person name="Zhao X."/>
            <person name="Zhong W.Y."/>
            <person name="Chen H."/>
            <person name="Yin W.L."/>
            <person name="Huang T."/>
            <person name="Niu S.C."/>
            <person name="Liu Z.J."/>
        </authorList>
    </citation>
    <scope>NUCLEOTIDE SEQUENCE [LARGE SCALE GENOMIC DNA]</scope>
    <source>
        <strain evidence="1">Lindl</strain>
    </source>
</reference>
<evidence type="ECO:0000313" key="2">
    <source>
        <dbReference type="Proteomes" id="UP000775213"/>
    </source>
</evidence>
<dbReference type="Proteomes" id="UP000775213">
    <property type="component" value="Unassembled WGS sequence"/>
</dbReference>
<keyword evidence="2" id="KW-1185">Reference proteome</keyword>
<dbReference type="EMBL" id="JAGFBR010000010">
    <property type="protein sequence ID" value="KAH0460712.1"/>
    <property type="molecule type" value="Genomic_DNA"/>
</dbReference>
<accession>A0AAV7GYR7</accession>
<comment type="caution">
    <text evidence="1">The sequence shown here is derived from an EMBL/GenBank/DDBJ whole genome shotgun (WGS) entry which is preliminary data.</text>
</comment>